<dbReference type="Gene3D" id="2.170.130.10">
    <property type="entry name" value="TonB-dependent receptor, plug domain"/>
    <property type="match status" value="1"/>
</dbReference>
<dbReference type="PANTHER" id="PTHR47234:SF2">
    <property type="entry name" value="TONB-DEPENDENT RECEPTOR"/>
    <property type="match status" value="1"/>
</dbReference>
<keyword evidence="3 8" id="KW-1134">Transmembrane beta strand</keyword>
<evidence type="ECO:0000259" key="13">
    <source>
        <dbReference type="Pfam" id="PF07715"/>
    </source>
</evidence>
<feature type="region of interest" description="Disordered" evidence="10">
    <location>
        <begin position="295"/>
        <end position="323"/>
    </location>
</feature>
<comment type="subcellular location">
    <subcellularLocation>
        <location evidence="1 8">Cell outer membrane</location>
        <topology evidence="1 8">Multi-pass membrane protein</topology>
    </subcellularLocation>
</comment>
<feature type="compositionally biased region" description="Polar residues" evidence="10">
    <location>
        <begin position="561"/>
        <end position="574"/>
    </location>
</feature>
<dbReference type="SUPFAM" id="SSF56935">
    <property type="entry name" value="Porins"/>
    <property type="match status" value="1"/>
</dbReference>
<evidence type="ECO:0000256" key="7">
    <source>
        <dbReference type="ARBA" id="ARBA00023237"/>
    </source>
</evidence>
<name>A0ABR6JRU1_9XANT</name>
<evidence type="ECO:0000259" key="12">
    <source>
        <dbReference type="Pfam" id="PF00593"/>
    </source>
</evidence>
<evidence type="ECO:0000313" key="14">
    <source>
        <dbReference type="EMBL" id="MBB4595006.1"/>
    </source>
</evidence>
<dbReference type="Pfam" id="PF07715">
    <property type="entry name" value="Plug"/>
    <property type="match status" value="1"/>
</dbReference>
<dbReference type="PANTHER" id="PTHR47234">
    <property type="match status" value="1"/>
</dbReference>
<evidence type="ECO:0000256" key="2">
    <source>
        <dbReference type="ARBA" id="ARBA00022448"/>
    </source>
</evidence>
<evidence type="ECO:0000256" key="4">
    <source>
        <dbReference type="ARBA" id="ARBA00022692"/>
    </source>
</evidence>
<feature type="signal peptide" evidence="11">
    <location>
        <begin position="1"/>
        <end position="29"/>
    </location>
</feature>
<evidence type="ECO:0000256" key="5">
    <source>
        <dbReference type="ARBA" id="ARBA00023077"/>
    </source>
</evidence>
<dbReference type="InterPro" id="IPR000531">
    <property type="entry name" value="Beta-barrel_TonB"/>
</dbReference>
<keyword evidence="6 8" id="KW-0472">Membrane</keyword>
<evidence type="ECO:0000256" key="9">
    <source>
        <dbReference type="RuleBase" id="RU003357"/>
    </source>
</evidence>
<evidence type="ECO:0000256" key="8">
    <source>
        <dbReference type="PROSITE-ProRule" id="PRU01360"/>
    </source>
</evidence>
<dbReference type="RefSeq" id="WP_184442280.1">
    <property type="nucleotide sequence ID" value="NZ_JACHNS010000009.1"/>
</dbReference>
<keyword evidence="15" id="KW-1185">Reference proteome</keyword>
<reference evidence="14 15" key="1">
    <citation type="submission" date="2020-08" db="EMBL/GenBank/DDBJ databases">
        <title>Studying the diversity of plant-associated saprophytic bacteria and their role in host health and plant-pathogen interactions.</title>
        <authorList>
            <person name="Potnis N."/>
        </authorList>
    </citation>
    <scope>NUCLEOTIDE SEQUENCE [LARGE SCALE GENOMIC DNA]</scope>
    <source>
        <strain evidence="14 15">F16</strain>
    </source>
</reference>
<dbReference type="InterPro" id="IPR012910">
    <property type="entry name" value="Plug_dom"/>
</dbReference>
<dbReference type="Pfam" id="PF00593">
    <property type="entry name" value="TonB_dep_Rec_b-barrel"/>
    <property type="match status" value="1"/>
</dbReference>
<feature type="chain" id="PRO_5045596279" evidence="11">
    <location>
        <begin position="30"/>
        <end position="1004"/>
    </location>
</feature>
<feature type="compositionally biased region" description="Polar residues" evidence="10">
    <location>
        <begin position="313"/>
        <end position="323"/>
    </location>
</feature>
<protein>
    <submittedName>
        <fullName evidence="14">Iron complex outermembrane receptor protein</fullName>
    </submittedName>
</protein>
<evidence type="ECO:0000313" key="15">
    <source>
        <dbReference type="Proteomes" id="UP000554726"/>
    </source>
</evidence>
<keyword evidence="2 8" id="KW-0813">Transport</keyword>
<feature type="domain" description="TonB-dependent receptor-like beta-barrel" evidence="12">
    <location>
        <begin position="381"/>
        <end position="968"/>
    </location>
</feature>
<dbReference type="PROSITE" id="PS52016">
    <property type="entry name" value="TONB_DEPENDENT_REC_3"/>
    <property type="match status" value="1"/>
</dbReference>
<organism evidence="14 15">
    <name type="scientific">Xanthomonas cannabis</name>
    <dbReference type="NCBI Taxonomy" id="1885674"/>
    <lineage>
        <taxon>Bacteria</taxon>
        <taxon>Pseudomonadati</taxon>
        <taxon>Pseudomonadota</taxon>
        <taxon>Gammaproteobacteria</taxon>
        <taxon>Lysobacterales</taxon>
        <taxon>Lysobacteraceae</taxon>
        <taxon>Xanthomonas</taxon>
    </lineage>
</organism>
<keyword evidence="4 8" id="KW-0812">Transmembrane</keyword>
<dbReference type="InterPro" id="IPR037066">
    <property type="entry name" value="Plug_dom_sf"/>
</dbReference>
<feature type="domain" description="TonB-dependent receptor plug" evidence="13">
    <location>
        <begin position="54"/>
        <end position="167"/>
    </location>
</feature>
<dbReference type="Gene3D" id="2.40.170.20">
    <property type="entry name" value="TonB-dependent receptor, beta-barrel domain"/>
    <property type="match status" value="1"/>
</dbReference>
<accession>A0ABR6JRU1</accession>
<keyword evidence="14" id="KW-0675">Receptor</keyword>
<keyword evidence="7 8" id="KW-0998">Cell outer membrane</keyword>
<evidence type="ECO:0000256" key="11">
    <source>
        <dbReference type="SAM" id="SignalP"/>
    </source>
</evidence>
<keyword evidence="5 9" id="KW-0798">TonB box</keyword>
<evidence type="ECO:0000256" key="6">
    <source>
        <dbReference type="ARBA" id="ARBA00023136"/>
    </source>
</evidence>
<dbReference type="InterPro" id="IPR039426">
    <property type="entry name" value="TonB-dep_rcpt-like"/>
</dbReference>
<evidence type="ECO:0000256" key="10">
    <source>
        <dbReference type="SAM" id="MobiDB-lite"/>
    </source>
</evidence>
<gene>
    <name evidence="14" type="ORF">FHR60_003713</name>
</gene>
<dbReference type="Proteomes" id="UP000554726">
    <property type="component" value="Unassembled WGS sequence"/>
</dbReference>
<proteinExistence type="inferred from homology"/>
<comment type="caution">
    <text evidence="14">The sequence shown here is derived from an EMBL/GenBank/DDBJ whole genome shotgun (WGS) entry which is preliminary data.</text>
</comment>
<dbReference type="EMBL" id="JACHNS010000009">
    <property type="protein sequence ID" value="MBB4595006.1"/>
    <property type="molecule type" value="Genomic_DNA"/>
</dbReference>
<keyword evidence="11" id="KW-0732">Signal</keyword>
<evidence type="ECO:0000256" key="1">
    <source>
        <dbReference type="ARBA" id="ARBA00004571"/>
    </source>
</evidence>
<sequence length="1004" mass="108093">MNSNTHRLRDAIVVALAATPAFYASTALAQEAGEPTTNLDRIEVTGSRIRQTDTETAQPVLTITRADIERQGFQSVGDILQNVSAMGTPPISRASPLSAGENPGGVYLSLRNIGAARTLVLMNGKRLGINTQGLSDIATIPAVAVERIEVLKDGASSTYGSDAIAGVINIITRSNYDGASAGVYFGQYSEGDGDITNGSFAIGTSNERGSLTVAGEYAKEEGVAASDRPYSAFPRSSLHPTDNWTLAGQVGGFVTTAQTAIPGIPTGTRVVLRDGGDPRNRADYRRQNIAAGSCTPATAASPGPGTCVPGSTLDKTNTNSQTDLRTPLERKSLYVNGIYDITDNIRFRTDMLYTNREATRTVAGYPMQAVTFPVPGVPLSGQSYFNPTGANINNWWRRTWEVPRVSTSELDTFRFTGGLEGSFEIGSRFFDWDVSYLKNRNRLSQSSFGNLNLNNTRLAVGPSFLNPTTGQVACGAPGAVVVGCVPFNPFLAFGVEGPGGLTNNDALQNYLFQEEHATGRSDTTVFSANIAGSALTLPAGDLGFAVGYENRKEEGGFSPDALSQTGGSTNLASGPTSGSYSVDEFYAELQIPILADIPFAKELTLNLASRYSDYDTFGETTNNKFGLKWRPFESLLLRGTYADGFRAPTISDLYGGGSQTFLNYTDPCDTLFGSSANNPATRANCARDLGALANTYRQLTQGFVPATAPNVQTPVPFTSGANPTLLPEISKSQTIGAVWSPGFVEGLNVSLDWWKIRIQNTIVADSPNDVLNDCYVQGITSRCSAALFTRDPVNGIPTVTFGNRNAGFRKVEGFDMDLSYRWASDALGKFAIVSNTSYTAKDYLVSTNDPRYALSSVGFANFFRVRSNMNLSWEKDDWSVSWTSRYFSSMKENCTYFTPSAAGVAPVTEPHLECNDITFGPTGALLANGEPASALQRRRKVGSNTFHDVQISWQAPWDATISIGANNVFNHVGPVMYSQPSANVSYYGGFDIGRFLYMRYNQRF</sequence>
<feature type="region of interest" description="Disordered" evidence="10">
    <location>
        <begin position="555"/>
        <end position="574"/>
    </location>
</feature>
<dbReference type="InterPro" id="IPR036942">
    <property type="entry name" value="Beta-barrel_TonB_sf"/>
</dbReference>
<evidence type="ECO:0000256" key="3">
    <source>
        <dbReference type="ARBA" id="ARBA00022452"/>
    </source>
</evidence>
<comment type="similarity">
    <text evidence="8 9">Belongs to the TonB-dependent receptor family.</text>
</comment>